<proteinExistence type="predicted"/>
<organism evidence="2 3">
    <name type="scientific">Clostridium scindens (strain JCM 10418 / VPI 12708)</name>
    <dbReference type="NCBI Taxonomy" id="29347"/>
    <lineage>
        <taxon>Bacteria</taxon>
        <taxon>Bacillati</taxon>
        <taxon>Bacillota</taxon>
        <taxon>Clostridia</taxon>
        <taxon>Lachnospirales</taxon>
        <taxon>Lachnospiraceae</taxon>
    </lineage>
</organism>
<feature type="chain" id="PRO_5032947060" description="Lipoprotein" evidence="1">
    <location>
        <begin position="22"/>
        <end position="383"/>
    </location>
</feature>
<evidence type="ECO:0000313" key="2">
    <source>
        <dbReference type="EMBL" id="MSS39779.1"/>
    </source>
</evidence>
<accession>A0A844FB78</accession>
<evidence type="ECO:0000313" key="3">
    <source>
        <dbReference type="Proteomes" id="UP000462363"/>
    </source>
</evidence>
<protein>
    <recommendedName>
        <fullName evidence="4">Lipoprotein</fullName>
    </recommendedName>
</protein>
<dbReference type="PROSITE" id="PS51257">
    <property type="entry name" value="PROKAR_LIPOPROTEIN"/>
    <property type="match status" value="1"/>
</dbReference>
<feature type="signal peptide" evidence="1">
    <location>
        <begin position="1"/>
        <end position="21"/>
    </location>
</feature>
<sequence>MKKAILVIVFLLLAMAGCSGKNTKDSPKEHADKKPVEIAKGYQDIYDKACEDGKLDDLATIRQIVERLGEDGLVAVDAKNLVDMENASQAEAFCKRASEGKEAAQTIIAVKDDGGFIRYDLQALDGTLKVRQGYVTWSKGEPVEKGTDEYQAYAWSYSSKGYLFFEKYQPPGYDGFSGHTAIRVKPLDQDCRELNQKYIIPVGYYLNNLFLEDWSENDYGDLNFYDIFEPMYQMKYGKRLDVEFAFTGKTYNVPEKEFEDVFLTFFQIDPAMLRQKTTYDEVSHTYQYRPRGMFDFGSTPDIPYPEVVAYEAQENGTIKLVVDAVWPDRNMDKAYSHEVVVRPLDGGRFQYVSNHVIDSEDNAEPIWYRERLSDEKWDEYYGD</sequence>
<dbReference type="AlphaFoldDB" id="A0A844FB78"/>
<dbReference type="GeneID" id="62696887"/>
<dbReference type="Pfam" id="PF19546">
    <property type="entry name" value="DUF6070"/>
    <property type="match status" value="1"/>
</dbReference>
<dbReference type="RefSeq" id="WP_004604993.1">
    <property type="nucleotide sequence ID" value="NZ_AP025569.1"/>
</dbReference>
<name>A0A844FB78_CLOSV</name>
<dbReference type="Proteomes" id="UP000462363">
    <property type="component" value="Unassembled WGS sequence"/>
</dbReference>
<reference evidence="2 3" key="1">
    <citation type="submission" date="2019-08" db="EMBL/GenBank/DDBJ databases">
        <title>In-depth cultivation of the pig gut microbiome towards novel bacterial diversity and tailored functional studies.</title>
        <authorList>
            <person name="Wylensek D."/>
            <person name="Hitch T.C.A."/>
            <person name="Clavel T."/>
        </authorList>
    </citation>
    <scope>NUCLEOTIDE SEQUENCE [LARGE SCALE GENOMIC DNA]</scope>
    <source>
        <strain evidence="2 3">BL-389-WT-3D</strain>
    </source>
</reference>
<keyword evidence="1" id="KW-0732">Signal</keyword>
<evidence type="ECO:0008006" key="4">
    <source>
        <dbReference type="Google" id="ProtNLM"/>
    </source>
</evidence>
<evidence type="ECO:0000256" key="1">
    <source>
        <dbReference type="SAM" id="SignalP"/>
    </source>
</evidence>
<dbReference type="InterPro" id="IPR045714">
    <property type="entry name" value="DUF6070"/>
</dbReference>
<dbReference type="EMBL" id="VUMB01000008">
    <property type="protein sequence ID" value="MSS39779.1"/>
    <property type="molecule type" value="Genomic_DNA"/>
</dbReference>
<comment type="caution">
    <text evidence="2">The sequence shown here is derived from an EMBL/GenBank/DDBJ whole genome shotgun (WGS) entry which is preliminary data.</text>
</comment>
<gene>
    <name evidence="2" type="ORF">FYJ37_05280</name>
</gene>